<dbReference type="GO" id="GO:0070402">
    <property type="term" value="F:NADPH binding"/>
    <property type="evidence" value="ECO:0007669"/>
    <property type="project" value="TreeGrafter"/>
</dbReference>
<dbReference type="PANTHER" id="PTHR48106:SF13">
    <property type="entry name" value="QUINONE OXIDOREDUCTASE-RELATED"/>
    <property type="match status" value="1"/>
</dbReference>
<dbReference type="Proteomes" id="UP000094236">
    <property type="component" value="Unassembled WGS sequence"/>
</dbReference>
<dbReference type="InterPro" id="IPR013154">
    <property type="entry name" value="ADH-like_N"/>
</dbReference>
<organism evidence="4 5">
    <name type="scientific">Pachysolen tannophilus NRRL Y-2460</name>
    <dbReference type="NCBI Taxonomy" id="669874"/>
    <lineage>
        <taxon>Eukaryota</taxon>
        <taxon>Fungi</taxon>
        <taxon>Dikarya</taxon>
        <taxon>Ascomycota</taxon>
        <taxon>Saccharomycotina</taxon>
        <taxon>Pichiomycetes</taxon>
        <taxon>Pachysolenaceae</taxon>
        <taxon>Pachysolen</taxon>
    </lineage>
</organism>
<feature type="domain" description="Enoyl reductase (ER)" evidence="3">
    <location>
        <begin position="17"/>
        <end position="328"/>
    </location>
</feature>
<keyword evidence="5" id="KW-1185">Reference proteome</keyword>
<dbReference type="InterPro" id="IPR047618">
    <property type="entry name" value="QOR-like"/>
</dbReference>
<keyword evidence="1" id="KW-0521">NADP</keyword>
<dbReference type="InterPro" id="IPR013149">
    <property type="entry name" value="ADH-like_C"/>
</dbReference>
<proteinExistence type="predicted"/>
<dbReference type="STRING" id="669874.A0A1E4TZN0"/>
<dbReference type="SMART" id="SM00829">
    <property type="entry name" value="PKS_ER"/>
    <property type="match status" value="1"/>
</dbReference>
<dbReference type="GO" id="GO:0035925">
    <property type="term" value="F:mRNA 3'-UTR AU-rich region binding"/>
    <property type="evidence" value="ECO:0007669"/>
    <property type="project" value="TreeGrafter"/>
</dbReference>
<evidence type="ECO:0000259" key="3">
    <source>
        <dbReference type="SMART" id="SM00829"/>
    </source>
</evidence>
<sequence length="333" mass="36605">MTNIPETQKVILYHEQGDLDNLKYVENYEVPEIIEDNDVLIANKYAGVGFVDSLIRGSEGFPPWYPKKFPIIPGLEASGIVVKVGKGVKNVKPGDKVVYTGFYTFAQFTKTPASIVFKLPDDTSDEKLIIYTSLIVNGITVLGLINESYNVQKGDYVLLYAAGGGCGLIFSKLLSQRGAHVIAVASTDEKLASAKENGAEFLINHKKEDVLKRVLEITDNKGVQVVYDSIGKANVDISFGSLAKNGSWIIFGFASGVPEFNLRALVPKNAKIVGASMFNFDYQRHGSQLQDLVENQGFKIPYEIFPLQDYKKAAAKMESREVVGKLILKIPPS</sequence>
<dbReference type="SUPFAM" id="SSF50129">
    <property type="entry name" value="GroES-like"/>
    <property type="match status" value="1"/>
</dbReference>
<evidence type="ECO:0000256" key="1">
    <source>
        <dbReference type="ARBA" id="ARBA00022857"/>
    </source>
</evidence>
<reference evidence="5" key="1">
    <citation type="submission" date="2016-05" db="EMBL/GenBank/DDBJ databases">
        <title>Comparative genomics of biotechnologically important yeasts.</title>
        <authorList>
            <consortium name="DOE Joint Genome Institute"/>
            <person name="Riley R."/>
            <person name="Haridas S."/>
            <person name="Wolfe K.H."/>
            <person name="Lopes M.R."/>
            <person name="Hittinger C.T."/>
            <person name="Goker M."/>
            <person name="Salamov A."/>
            <person name="Wisecaver J."/>
            <person name="Long T.M."/>
            <person name="Aerts A.L."/>
            <person name="Barry K."/>
            <person name="Choi C."/>
            <person name="Clum A."/>
            <person name="Coughlan A.Y."/>
            <person name="Deshpande S."/>
            <person name="Douglass A.P."/>
            <person name="Hanson S.J."/>
            <person name="Klenk H.-P."/>
            <person name="Labutti K."/>
            <person name="Lapidus A."/>
            <person name="Lindquist E."/>
            <person name="Lipzen A."/>
            <person name="Meier-Kolthoff J.P."/>
            <person name="Ohm R.A."/>
            <person name="Otillar R.P."/>
            <person name="Pangilinan J."/>
            <person name="Peng Y."/>
            <person name="Rokas A."/>
            <person name="Rosa C.A."/>
            <person name="Scheuner C."/>
            <person name="Sibirny A.A."/>
            <person name="Slot J.C."/>
            <person name="Stielow J.B."/>
            <person name="Sun H."/>
            <person name="Kurtzman C.P."/>
            <person name="Blackwell M."/>
            <person name="Grigoriev I.V."/>
            <person name="Jeffries T.W."/>
        </authorList>
    </citation>
    <scope>NUCLEOTIDE SEQUENCE [LARGE SCALE GENOMIC DNA]</scope>
    <source>
        <strain evidence="5">NRRL Y-2460</strain>
    </source>
</reference>
<dbReference type="SUPFAM" id="SSF51735">
    <property type="entry name" value="NAD(P)-binding Rossmann-fold domains"/>
    <property type="match status" value="1"/>
</dbReference>
<dbReference type="CDD" id="cd05286">
    <property type="entry name" value="QOR2"/>
    <property type="match status" value="1"/>
</dbReference>
<dbReference type="GO" id="GO:0005829">
    <property type="term" value="C:cytosol"/>
    <property type="evidence" value="ECO:0007669"/>
    <property type="project" value="TreeGrafter"/>
</dbReference>
<accession>A0A1E4TZN0</accession>
<dbReference type="OrthoDB" id="48317at2759"/>
<dbReference type="InterPro" id="IPR036291">
    <property type="entry name" value="NAD(P)-bd_dom_sf"/>
</dbReference>
<dbReference type="Gene3D" id="3.90.180.10">
    <property type="entry name" value="Medium-chain alcohol dehydrogenases, catalytic domain"/>
    <property type="match status" value="1"/>
</dbReference>
<protein>
    <recommendedName>
        <fullName evidence="3">Enoyl reductase (ER) domain-containing protein</fullName>
    </recommendedName>
</protein>
<keyword evidence="2" id="KW-0560">Oxidoreductase</keyword>
<dbReference type="Gene3D" id="3.40.50.720">
    <property type="entry name" value="NAD(P)-binding Rossmann-like Domain"/>
    <property type="match status" value="1"/>
</dbReference>
<evidence type="ECO:0000256" key="2">
    <source>
        <dbReference type="ARBA" id="ARBA00023002"/>
    </source>
</evidence>
<dbReference type="PANTHER" id="PTHR48106">
    <property type="entry name" value="QUINONE OXIDOREDUCTASE PIG3-RELATED"/>
    <property type="match status" value="1"/>
</dbReference>
<dbReference type="EMBL" id="KV454012">
    <property type="protein sequence ID" value="ODV97200.1"/>
    <property type="molecule type" value="Genomic_DNA"/>
</dbReference>
<gene>
    <name evidence="4" type="ORF">PACTADRAFT_48950</name>
</gene>
<dbReference type="Pfam" id="PF00107">
    <property type="entry name" value="ADH_zinc_N"/>
    <property type="match status" value="1"/>
</dbReference>
<evidence type="ECO:0000313" key="5">
    <source>
        <dbReference type="Proteomes" id="UP000094236"/>
    </source>
</evidence>
<name>A0A1E4TZN0_PACTA</name>
<evidence type="ECO:0000313" key="4">
    <source>
        <dbReference type="EMBL" id="ODV97200.1"/>
    </source>
</evidence>
<dbReference type="InterPro" id="IPR011032">
    <property type="entry name" value="GroES-like_sf"/>
</dbReference>
<dbReference type="AlphaFoldDB" id="A0A1E4TZN0"/>
<dbReference type="Pfam" id="PF08240">
    <property type="entry name" value="ADH_N"/>
    <property type="match status" value="1"/>
</dbReference>
<dbReference type="GO" id="GO:0003960">
    <property type="term" value="F:quinone reductase (NADPH) activity"/>
    <property type="evidence" value="ECO:0007669"/>
    <property type="project" value="InterPro"/>
</dbReference>
<dbReference type="InterPro" id="IPR020843">
    <property type="entry name" value="ER"/>
</dbReference>